<protein>
    <submittedName>
        <fullName evidence="1">Uncharacterized protein</fullName>
    </submittedName>
</protein>
<gene>
    <name evidence="1" type="ORF">EJ03DRAFT_77363</name>
</gene>
<proteinExistence type="predicted"/>
<evidence type="ECO:0000313" key="2">
    <source>
        <dbReference type="Proteomes" id="UP000799436"/>
    </source>
</evidence>
<name>A0A6G1LC87_9PEZI</name>
<keyword evidence="2" id="KW-1185">Reference proteome</keyword>
<dbReference type="Proteomes" id="UP000799436">
    <property type="component" value="Unassembled WGS sequence"/>
</dbReference>
<accession>A0A6G1LC87</accession>
<evidence type="ECO:0000313" key="1">
    <source>
        <dbReference type="EMBL" id="KAF2770240.1"/>
    </source>
</evidence>
<dbReference type="EMBL" id="ML995827">
    <property type="protein sequence ID" value="KAF2770240.1"/>
    <property type="molecule type" value="Genomic_DNA"/>
</dbReference>
<reference evidence="1" key="1">
    <citation type="journal article" date="2020" name="Stud. Mycol.">
        <title>101 Dothideomycetes genomes: a test case for predicting lifestyles and emergence of pathogens.</title>
        <authorList>
            <person name="Haridas S."/>
            <person name="Albert R."/>
            <person name="Binder M."/>
            <person name="Bloem J."/>
            <person name="Labutti K."/>
            <person name="Salamov A."/>
            <person name="Andreopoulos B."/>
            <person name="Baker S."/>
            <person name="Barry K."/>
            <person name="Bills G."/>
            <person name="Bluhm B."/>
            <person name="Cannon C."/>
            <person name="Castanera R."/>
            <person name="Culley D."/>
            <person name="Daum C."/>
            <person name="Ezra D."/>
            <person name="Gonzalez J."/>
            <person name="Henrissat B."/>
            <person name="Kuo A."/>
            <person name="Liang C."/>
            <person name="Lipzen A."/>
            <person name="Lutzoni F."/>
            <person name="Magnuson J."/>
            <person name="Mondo S."/>
            <person name="Nolan M."/>
            <person name="Ohm R."/>
            <person name="Pangilinan J."/>
            <person name="Park H.-J."/>
            <person name="Ramirez L."/>
            <person name="Alfaro M."/>
            <person name="Sun H."/>
            <person name="Tritt A."/>
            <person name="Yoshinaga Y."/>
            <person name="Zwiers L.-H."/>
            <person name="Turgeon B."/>
            <person name="Goodwin S."/>
            <person name="Spatafora J."/>
            <person name="Crous P."/>
            <person name="Grigoriev I."/>
        </authorList>
    </citation>
    <scope>NUCLEOTIDE SEQUENCE</scope>
    <source>
        <strain evidence="1">CBS 116005</strain>
    </source>
</reference>
<sequence length="286" mass="30652">MSQDMTTDRLSAVCTGEKRTGTWITLDLICHEDRQVELFGHGSKAAEMHIELLLSFTELATSGVIDTEERHDGVDDEEAEVASGKLLSELGQELVLMLAVLGTCSTDVLVRSLRVQAKAFSDLDNALRTEGSLGVCRVSFEVSSKAKRAHPTDVSHLASSTALLLGHLSNHSEGVSELRLSTTELPIHLTDAPRLKAAIENGVPLLAAGRDAEAAFANDEQFSTCHEAIAVGLRWCQYACYGGRSGEDPLTVHFLAASLIFSTLPSDSPLILASVFEMAPCTDATV</sequence>
<dbReference type="AlphaFoldDB" id="A0A6G1LC87"/>
<organism evidence="1 2">
    <name type="scientific">Teratosphaeria nubilosa</name>
    <dbReference type="NCBI Taxonomy" id="161662"/>
    <lineage>
        <taxon>Eukaryota</taxon>
        <taxon>Fungi</taxon>
        <taxon>Dikarya</taxon>
        <taxon>Ascomycota</taxon>
        <taxon>Pezizomycotina</taxon>
        <taxon>Dothideomycetes</taxon>
        <taxon>Dothideomycetidae</taxon>
        <taxon>Mycosphaerellales</taxon>
        <taxon>Teratosphaeriaceae</taxon>
        <taxon>Teratosphaeria</taxon>
    </lineage>
</organism>